<comment type="caution">
    <text evidence="16">The sequence shown here is derived from an EMBL/GenBank/DDBJ whole genome shotgun (WGS) entry which is preliminary data.</text>
</comment>
<dbReference type="SMART" id="SM00382">
    <property type="entry name" value="AAA"/>
    <property type="match status" value="1"/>
</dbReference>
<evidence type="ECO:0000256" key="8">
    <source>
        <dbReference type="ARBA" id="ARBA00022801"/>
    </source>
</evidence>
<keyword evidence="13 14" id="KW-0472">Membrane</keyword>
<dbReference type="PANTHER" id="PTHR23076">
    <property type="entry name" value="METALLOPROTEASE M41 FTSH"/>
    <property type="match status" value="1"/>
</dbReference>
<evidence type="ECO:0000259" key="15">
    <source>
        <dbReference type="SMART" id="SM00382"/>
    </source>
</evidence>
<dbReference type="Pfam" id="PF00004">
    <property type="entry name" value="AAA"/>
    <property type="match status" value="1"/>
</dbReference>
<evidence type="ECO:0000256" key="1">
    <source>
        <dbReference type="ARBA" id="ARBA00001947"/>
    </source>
</evidence>
<dbReference type="GO" id="GO:0009535">
    <property type="term" value="C:chloroplast thylakoid membrane"/>
    <property type="evidence" value="ECO:0007669"/>
    <property type="project" value="TreeGrafter"/>
</dbReference>
<dbReference type="PROSITE" id="PS00674">
    <property type="entry name" value="AAA"/>
    <property type="match status" value="1"/>
</dbReference>
<dbReference type="FunFam" id="1.20.58.760:FF:000001">
    <property type="entry name" value="ATP-dependent zinc metalloprotease FtsH"/>
    <property type="match status" value="1"/>
</dbReference>
<name>A0A644WSR5_9ZZZZ</name>
<keyword evidence="7" id="KW-0547">Nucleotide-binding</keyword>
<dbReference type="SUPFAM" id="SSF140990">
    <property type="entry name" value="FtsH protease domain-like"/>
    <property type="match status" value="1"/>
</dbReference>
<evidence type="ECO:0000256" key="6">
    <source>
        <dbReference type="ARBA" id="ARBA00022723"/>
    </source>
</evidence>
<dbReference type="InterPro" id="IPR037219">
    <property type="entry name" value="Peptidase_M41-like"/>
</dbReference>
<keyword evidence="12 16" id="KW-0482">Metalloprotease</keyword>
<sequence>MSKDNKNEKDWKDTFKKKFNIEPGVHLNESGGKDKKKFTFSFWYFFIILLLFLALNTFMVTRQSNVYSVDYTQFKTLIENGTIKRVAIEEERYVGYPFAKDQVVTDLRSLATEPNAASLLQSFSTYKVDDPAFIPFLEKQGVEFYAVPPAKPSILSSLLSYALPFVFIMLIWRFLFSKMGGQGGQGVLSFNQNKAKIVAEGDTGVRFDDVAGADESKYELEEVVDFLKHPDKYTEIGGKIPKGVLLVGPPGTGKTLLAKAVAGEAGVPFFKMSGADFVEMFVGVGAARVRDLFRQARENSPCIIFIDEIDAIGRSRVSAGIGGNDEREQTLNQLLVEMDGFDSRTGVIILAATNRPEILDPALLRPGRFDRQVLIDKPDLDGRHAILKIHTRNIKLGDDVDLRKIAQSAAGLAGADLANIANEAALMAVRQNRKVVMQADFEEAIEKSVAGLERKSRLLNAKERERVAYHETGHALTAFMTEGSEPVSKISIIPRGLGALGYTLQYPTEDRFLLSQSELLGNIDTLLGGRAAEEVIFQEISTGAGNDISRASDLVRRMITEFGMSDRYRNITLPTTQSGIAGVSGAREYSEKAQEYIDTETARIVNERYQVVKTNLEKNRKALEVITAKLLENEVINGTEFQALAKSEVIV</sequence>
<dbReference type="Gene3D" id="3.30.720.210">
    <property type="match status" value="1"/>
</dbReference>
<feature type="domain" description="AAA+ ATPase" evidence="15">
    <location>
        <begin position="240"/>
        <end position="379"/>
    </location>
</feature>
<comment type="subcellular location">
    <subcellularLocation>
        <location evidence="2">Membrane</location>
    </subcellularLocation>
</comment>
<evidence type="ECO:0000256" key="10">
    <source>
        <dbReference type="ARBA" id="ARBA00022840"/>
    </source>
</evidence>
<dbReference type="GO" id="GO:0016887">
    <property type="term" value="F:ATP hydrolysis activity"/>
    <property type="evidence" value="ECO:0007669"/>
    <property type="project" value="InterPro"/>
</dbReference>
<dbReference type="AlphaFoldDB" id="A0A644WSR5"/>
<dbReference type="InterPro" id="IPR003960">
    <property type="entry name" value="ATPase_AAA_CS"/>
</dbReference>
<feature type="transmembrane region" description="Helical" evidence="14">
    <location>
        <begin position="154"/>
        <end position="175"/>
    </location>
</feature>
<dbReference type="EMBL" id="VSSQ01001284">
    <property type="protein sequence ID" value="MPM06965.1"/>
    <property type="molecule type" value="Genomic_DNA"/>
</dbReference>
<gene>
    <name evidence="16" type="primary">ftsH4_7</name>
    <name evidence="16" type="ORF">SDC9_53269</name>
</gene>
<dbReference type="FunFam" id="3.40.50.300:FF:000001">
    <property type="entry name" value="ATP-dependent zinc metalloprotease FtsH"/>
    <property type="match status" value="1"/>
</dbReference>
<dbReference type="GO" id="GO:0004222">
    <property type="term" value="F:metalloendopeptidase activity"/>
    <property type="evidence" value="ECO:0007669"/>
    <property type="project" value="InterPro"/>
</dbReference>
<keyword evidence="5 14" id="KW-0812">Transmembrane</keyword>
<accession>A0A644WSR5</accession>
<evidence type="ECO:0000256" key="12">
    <source>
        <dbReference type="ARBA" id="ARBA00023049"/>
    </source>
</evidence>
<keyword evidence="8 16" id="KW-0378">Hydrolase</keyword>
<dbReference type="InterPro" id="IPR003959">
    <property type="entry name" value="ATPase_AAA_core"/>
</dbReference>
<dbReference type="Gene3D" id="1.20.58.760">
    <property type="entry name" value="Peptidase M41"/>
    <property type="match status" value="1"/>
</dbReference>
<dbReference type="PANTHER" id="PTHR23076:SF113">
    <property type="entry name" value="ATP-DEPENDENT ZINC METALLOPROTEASE FTSH 1, CHLOROPLASTIC-RELATED"/>
    <property type="match status" value="1"/>
</dbReference>
<dbReference type="InterPro" id="IPR011546">
    <property type="entry name" value="Pept_M41_FtsH_extracell"/>
</dbReference>
<comment type="similarity">
    <text evidence="3">In the C-terminal section; belongs to the peptidase M41 family.</text>
</comment>
<dbReference type="InterPro" id="IPR000642">
    <property type="entry name" value="Peptidase_M41"/>
</dbReference>
<comment type="cofactor">
    <cofactor evidence="1">
        <name>Zn(2+)</name>
        <dbReference type="ChEBI" id="CHEBI:29105"/>
    </cofactor>
</comment>
<reference evidence="16" key="1">
    <citation type="submission" date="2019-08" db="EMBL/GenBank/DDBJ databases">
        <authorList>
            <person name="Kucharzyk K."/>
            <person name="Murdoch R.W."/>
            <person name="Higgins S."/>
            <person name="Loffler F."/>
        </authorList>
    </citation>
    <scope>NUCLEOTIDE SEQUENCE</scope>
</reference>
<keyword evidence="4 16" id="KW-0645">Protease</keyword>
<evidence type="ECO:0000256" key="13">
    <source>
        <dbReference type="ARBA" id="ARBA00023136"/>
    </source>
</evidence>
<dbReference type="InterPro" id="IPR003593">
    <property type="entry name" value="AAA+_ATPase"/>
</dbReference>
<protein>
    <submittedName>
        <fullName evidence="16">ATP-dependent zinc metalloprotease FtsH 4</fullName>
        <ecNumber evidence="16">3.4.24.-</ecNumber>
    </submittedName>
</protein>
<evidence type="ECO:0000256" key="7">
    <source>
        <dbReference type="ARBA" id="ARBA00022741"/>
    </source>
</evidence>
<dbReference type="EC" id="3.4.24.-" evidence="16"/>
<dbReference type="HAMAP" id="MF_01458">
    <property type="entry name" value="FtsH"/>
    <property type="match status" value="1"/>
</dbReference>
<evidence type="ECO:0000256" key="4">
    <source>
        <dbReference type="ARBA" id="ARBA00022670"/>
    </source>
</evidence>
<dbReference type="Pfam" id="PF17862">
    <property type="entry name" value="AAA_lid_3"/>
    <property type="match status" value="1"/>
</dbReference>
<dbReference type="InterPro" id="IPR005936">
    <property type="entry name" value="FtsH"/>
</dbReference>
<evidence type="ECO:0000256" key="3">
    <source>
        <dbReference type="ARBA" id="ARBA00010044"/>
    </source>
</evidence>
<dbReference type="InterPro" id="IPR041569">
    <property type="entry name" value="AAA_lid_3"/>
</dbReference>
<dbReference type="NCBIfam" id="TIGR01241">
    <property type="entry name" value="FtsH_fam"/>
    <property type="match status" value="1"/>
</dbReference>
<dbReference type="FunFam" id="1.10.8.60:FF:000001">
    <property type="entry name" value="ATP-dependent zinc metalloprotease FtsH"/>
    <property type="match status" value="1"/>
</dbReference>
<dbReference type="GO" id="GO:0006508">
    <property type="term" value="P:proteolysis"/>
    <property type="evidence" value="ECO:0007669"/>
    <property type="project" value="UniProtKB-KW"/>
</dbReference>
<dbReference type="Gene3D" id="1.10.8.60">
    <property type="match status" value="1"/>
</dbReference>
<dbReference type="GO" id="GO:0008270">
    <property type="term" value="F:zinc ion binding"/>
    <property type="evidence" value="ECO:0007669"/>
    <property type="project" value="InterPro"/>
</dbReference>
<keyword evidence="9" id="KW-0862">Zinc</keyword>
<evidence type="ECO:0000256" key="5">
    <source>
        <dbReference type="ARBA" id="ARBA00022692"/>
    </source>
</evidence>
<feature type="transmembrane region" description="Helical" evidence="14">
    <location>
        <begin position="42"/>
        <end position="61"/>
    </location>
</feature>
<keyword evidence="11 14" id="KW-1133">Transmembrane helix</keyword>
<organism evidence="16">
    <name type="scientific">bioreactor metagenome</name>
    <dbReference type="NCBI Taxonomy" id="1076179"/>
    <lineage>
        <taxon>unclassified sequences</taxon>
        <taxon>metagenomes</taxon>
        <taxon>ecological metagenomes</taxon>
    </lineage>
</organism>
<keyword evidence="6" id="KW-0479">Metal-binding</keyword>
<proteinExistence type="inferred from homology"/>
<evidence type="ECO:0000256" key="14">
    <source>
        <dbReference type="SAM" id="Phobius"/>
    </source>
</evidence>
<evidence type="ECO:0000256" key="9">
    <source>
        <dbReference type="ARBA" id="ARBA00022833"/>
    </source>
</evidence>
<dbReference type="GO" id="GO:0004176">
    <property type="term" value="F:ATP-dependent peptidase activity"/>
    <property type="evidence" value="ECO:0007669"/>
    <property type="project" value="InterPro"/>
</dbReference>
<dbReference type="Pfam" id="PF06480">
    <property type="entry name" value="FtsH_ext"/>
    <property type="match status" value="1"/>
</dbReference>
<evidence type="ECO:0000256" key="2">
    <source>
        <dbReference type="ARBA" id="ARBA00004370"/>
    </source>
</evidence>
<dbReference type="CDD" id="cd19501">
    <property type="entry name" value="RecA-like_FtsH"/>
    <property type="match status" value="1"/>
</dbReference>
<dbReference type="InterPro" id="IPR027417">
    <property type="entry name" value="P-loop_NTPase"/>
</dbReference>
<dbReference type="GO" id="GO:0005524">
    <property type="term" value="F:ATP binding"/>
    <property type="evidence" value="ECO:0007669"/>
    <property type="project" value="UniProtKB-KW"/>
</dbReference>
<evidence type="ECO:0000313" key="16">
    <source>
        <dbReference type="EMBL" id="MPM06965.1"/>
    </source>
</evidence>
<evidence type="ECO:0000256" key="11">
    <source>
        <dbReference type="ARBA" id="ARBA00022989"/>
    </source>
</evidence>
<dbReference type="Pfam" id="PF01434">
    <property type="entry name" value="Peptidase_M41"/>
    <property type="match status" value="1"/>
</dbReference>
<dbReference type="SUPFAM" id="SSF52540">
    <property type="entry name" value="P-loop containing nucleoside triphosphate hydrolases"/>
    <property type="match status" value="1"/>
</dbReference>
<keyword evidence="10" id="KW-0067">ATP-binding</keyword>
<dbReference type="Gene3D" id="3.40.50.300">
    <property type="entry name" value="P-loop containing nucleotide triphosphate hydrolases"/>
    <property type="match status" value="1"/>
</dbReference>